<name>A0A495MFT4_9FLAO</name>
<dbReference type="SUPFAM" id="SSF55961">
    <property type="entry name" value="Bet v1-like"/>
    <property type="match status" value="1"/>
</dbReference>
<dbReference type="CDD" id="cd07814">
    <property type="entry name" value="SRPBCC_CalC_Aha1-like"/>
    <property type="match status" value="1"/>
</dbReference>
<evidence type="ECO:0000313" key="3">
    <source>
        <dbReference type="EMBL" id="RKS23179.1"/>
    </source>
</evidence>
<dbReference type="InterPro" id="IPR013538">
    <property type="entry name" value="ASHA1/2-like_C"/>
</dbReference>
<comment type="similarity">
    <text evidence="1">Belongs to the AHA1 family.</text>
</comment>
<evidence type="ECO:0000313" key="4">
    <source>
        <dbReference type="Proteomes" id="UP000277579"/>
    </source>
</evidence>
<evidence type="ECO:0000259" key="2">
    <source>
        <dbReference type="Pfam" id="PF08327"/>
    </source>
</evidence>
<dbReference type="Gene3D" id="3.30.530.20">
    <property type="match status" value="1"/>
</dbReference>
<evidence type="ECO:0000256" key="1">
    <source>
        <dbReference type="ARBA" id="ARBA00006817"/>
    </source>
</evidence>
<organism evidence="3 4">
    <name type="scientific">Flavobacterium endophyticum</name>
    <dbReference type="NCBI Taxonomy" id="1540163"/>
    <lineage>
        <taxon>Bacteria</taxon>
        <taxon>Pseudomonadati</taxon>
        <taxon>Bacteroidota</taxon>
        <taxon>Flavobacteriia</taxon>
        <taxon>Flavobacteriales</taxon>
        <taxon>Flavobacteriaceae</taxon>
        <taxon>Flavobacterium</taxon>
    </lineage>
</organism>
<dbReference type="OrthoDB" id="2355173at2"/>
<dbReference type="Proteomes" id="UP000277579">
    <property type="component" value="Unassembled WGS sequence"/>
</dbReference>
<dbReference type="RefSeq" id="WP_121376401.1">
    <property type="nucleotide sequence ID" value="NZ_RBLC01000002.1"/>
</dbReference>
<dbReference type="EMBL" id="RBLC01000002">
    <property type="protein sequence ID" value="RKS23179.1"/>
    <property type="molecule type" value="Genomic_DNA"/>
</dbReference>
<dbReference type="InterPro" id="IPR023393">
    <property type="entry name" value="START-like_dom_sf"/>
</dbReference>
<comment type="caution">
    <text evidence="3">The sequence shown here is derived from an EMBL/GenBank/DDBJ whole genome shotgun (WGS) entry which is preliminary data.</text>
</comment>
<dbReference type="AlphaFoldDB" id="A0A495MFT4"/>
<proteinExistence type="inferred from homology"/>
<feature type="domain" description="Activator of Hsp90 ATPase homologue 1/2-like C-terminal" evidence="2">
    <location>
        <begin position="11"/>
        <end position="142"/>
    </location>
</feature>
<protein>
    <submittedName>
        <fullName evidence="3">Activator of Hsp90 ATPase-like protein</fullName>
    </submittedName>
</protein>
<dbReference type="Pfam" id="PF08327">
    <property type="entry name" value="AHSA1"/>
    <property type="match status" value="1"/>
</dbReference>
<keyword evidence="4" id="KW-1185">Reference proteome</keyword>
<sequence length="146" mass="16708">MKKQEFTIELDAPREKVWDVLWGKETYPLWTAPFGEGSRAETDWKEGSKVLFLNADNEGMVARIAKNIPNEYMSIEHLGVVMGGIEHTENEKSGEWAGSLENYTLKEANGKTQLMVDMDVTEEYEDFFNTTWPIALGKIKELSEKK</sequence>
<reference evidence="3 4" key="1">
    <citation type="submission" date="2018-10" db="EMBL/GenBank/DDBJ databases">
        <title>Genomic Encyclopedia of Archaeal and Bacterial Type Strains, Phase II (KMG-II): from individual species to whole genera.</title>
        <authorList>
            <person name="Goeker M."/>
        </authorList>
    </citation>
    <scope>NUCLEOTIDE SEQUENCE [LARGE SCALE GENOMIC DNA]</scope>
    <source>
        <strain evidence="3 4">DSM 29537</strain>
    </source>
</reference>
<gene>
    <name evidence="3" type="ORF">CLV94_2084</name>
</gene>
<accession>A0A495MFT4</accession>